<dbReference type="SMART" id="SM00052">
    <property type="entry name" value="EAL"/>
    <property type="match status" value="1"/>
</dbReference>
<dbReference type="InterPro" id="IPR043128">
    <property type="entry name" value="Rev_trsase/Diguanyl_cyclase"/>
</dbReference>
<keyword evidence="5" id="KW-1185">Reference proteome</keyword>
<evidence type="ECO:0000313" key="4">
    <source>
        <dbReference type="EMBL" id="KGM13231.1"/>
    </source>
</evidence>
<dbReference type="InterPro" id="IPR003018">
    <property type="entry name" value="GAF"/>
</dbReference>
<feature type="compositionally biased region" description="Acidic residues" evidence="1">
    <location>
        <begin position="717"/>
        <end position="726"/>
    </location>
</feature>
<sequence length="745" mass="79129">MNQHDGLSPHHLVEFLAAISRCEDSEAAARTAAELVAEEFDAEVGAVVIGGELVSAVGFGRQDPPRRTLLAVEPGTGVVDVDDVGTCQTVAAVWKAGTVGRLVVARTGLEFTVEDRNLLLGMASGFGLSLDMITVLERQRDQQRVLEVLLDIQRAISHRAPLSVILSAVTDGAGTVLHGCPVSLVLDDARDPERPIIAGADLRGVAATVSVPVHIHGVPAGALIAAPRAGAPLSGAERSLLQSFAEHASLALADARTLEKMEGAFRDPLTGLPNRQLFLDRLGQALTQADDRRLGPCVLFIDLDRFKAVNDTLGHSAGDVLLKAVTGRVTGCIGTEATAARFGGDEFAVLMPQLTSVGQATTVAEEIIAALHRPFSIRGEIIHIGATVGIAHSGTRAKTTTADELLANADVAMYRAKASGGGTAMTYNPQMRAALLDRLELQAHLQSALARGELSLHYQPIVDLPADRTIGVEALLRWNHPRRGPVPPSDFIPLAEVTGTIVPIGRWVLDEACRQVSRWRRRHPDLTMNVNVSVRQLQDRDFVADVHAALTRERLPGEALILEITESVLLEEAERTRTILGALKRLGITVALDDFGTGYSSLGYLQRFPVDILKIDRSFVSGAASESGDDQLVRTVIELGKAYDLDVVAEGIENDAQRTRLVDLGCRHGQGYLFSRPVDAAGMDALLAAGQARVPTAHGPADVPVFADDAPAGDGGPDGDPDDDVGSDTASASDPTVVQERVSPR</sequence>
<comment type="caution">
    <text evidence="4">The sequence shown here is derived from an EMBL/GenBank/DDBJ whole genome shotgun (WGS) entry which is preliminary data.</text>
</comment>
<dbReference type="EMBL" id="AXCZ01000056">
    <property type="protein sequence ID" value="KGM13231.1"/>
    <property type="molecule type" value="Genomic_DNA"/>
</dbReference>
<dbReference type="FunFam" id="3.20.20.450:FF:000001">
    <property type="entry name" value="Cyclic di-GMP phosphodiesterase yahA"/>
    <property type="match status" value="1"/>
</dbReference>
<protein>
    <submittedName>
        <fullName evidence="4">Signal peptide protein</fullName>
    </submittedName>
</protein>
<dbReference type="PANTHER" id="PTHR44757:SF2">
    <property type="entry name" value="BIOFILM ARCHITECTURE MAINTENANCE PROTEIN MBAA"/>
    <property type="match status" value="1"/>
</dbReference>
<evidence type="ECO:0000259" key="2">
    <source>
        <dbReference type="PROSITE" id="PS50883"/>
    </source>
</evidence>
<proteinExistence type="predicted"/>
<name>A0A0A0BZB0_9CELL</name>
<organism evidence="4 5">
    <name type="scientific">Cellulomonas bogoriensis 69B4 = DSM 16987</name>
    <dbReference type="NCBI Taxonomy" id="1386082"/>
    <lineage>
        <taxon>Bacteria</taxon>
        <taxon>Bacillati</taxon>
        <taxon>Actinomycetota</taxon>
        <taxon>Actinomycetes</taxon>
        <taxon>Micrococcales</taxon>
        <taxon>Cellulomonadaceae</taxon>
        <taxon>Cellulomonas</taxon>
    </lineage>
</organism>
<feature type="domain" description="EAL" evidence="2">
    <location>
        <begin position="438"/>
        <end position="691"/>
    </location>
</feature>
<dbReference type="Gene3D" id="3.20.20.450">
    <property type="entry name" value="EAL domain"/>
    <property type="match status" value="1"/>
</dbReference>
<dbReference type="InterPro" id="IPR001633">
    <property type="entry name" value="EAL_dom"/>
</dbReference>
<dbReference type="SMART" id="SM00065">
    <property type="entry name" value="GAF"/>
    <property type="match status" value="1"/>
</dbReference>
<dbReference type="PROSITE" id="PS50883">
    <property type="entry name" value="EAL"/>
    <property type="match status" value="1"/>
</dbReference>
<dbReference type="PROSITE" id="PS50887">
    <property type="entry name" value="GGDEF"/>
    <property type="match status" value="1"/>
</dbReference>
<dbReference type="NCBIfam" id="TIGR00254">
    <property type="entry name" value="GGDEF"/>
    <property type="match status" value="1"/>
</dbReference>
<dbReference type="SUPFAM" id="SSF55073">
    <property type="entry name" value="Nucleotide cyclase"/>
    <property type="match status" value="1"/>
</dbReference>
<dbReference type="InterPro" id="IPR029016">
    <property type="entry name" value="GAF-like_dom_sf"/>
</dbReference>
<dbReference type="Proteomes" id="UP000054314">
    <property type="component" value="Unassembled WGS sequence"/>
</dbReference>
<dbReference type="Pfam" id="PF00990">
    <property type="entry name" value="GGDEF"/>
    <property type="match status" value="1"/>
</dbReference>
<dbReference type="InterPro" id="IPR052155">
    <property type="entry name" value="Biofilm_reg_signaling"/>
</dbReference>
<dbReference type="InterPro" id="IPR000160">
    <property type="entry name" value="GGDEF_dom"/>
</dbReference>
<dbReference type="RefSeq" id="WP_052105199.1">
    <property type="nucleotide sequence ID" value="NZ_AXCZ01000056.1"/>
</dbReference>
<dbReference type="PANTHER" id="PTHR44757">
    <property type="entry name" value="DIGUANYLATE CYCLASE DGCP"/>
    <property type="match status" value="1"/>
</dbReference>
<dbReference type="SUPFAM" id="SSF55781">
    <property type="entry name" value="GAF domain-like"/>
    <property type="match status" value="1"/>
</dbReference>
<feature type="region of interest" description="Disordered" evidence="1">
    <location>
        <begin position="698"/>
        <end position="745"/>
    </location>
</feature>
<dbReference type="Gene3D" id="3.30.450.40">
    <property type="match status" value="1"/>
</dbReference>
<dbReference type="AlphaFoldDB" id="A0A0A0BZB0"/>
<dbReference type="Gene3D" id="3.30.70.270">
    <property type="match status" value="1"/>
</dbReference>
<gene>
    <name evidence="4" type="ORF">N869_15460</name>
</gene>
<dbReference type="InterPro" id="IPR029787">
    <property type="entry name" value="Nucleotide_cyclase"/>
</dbReference>
<dbReference type="InterPro" id="IPR035919">
    <property type="entry name" value="EAL_sf"/>
</dbReference>
<evidence type="ECO:0000313" key="5">
    <source>
        <dbReference type="Proteomes" id="UP000054314"/>
    </source>
</evidence>
<feature type="compositionally biased region" description="Low complexity" evidence="1">
    <location>
        <begin position="699"/>
        <end position="712"/>
    </location>
</feature>
<dbReference type="SUPFAM" id="SSF141868">
    <property type="entry name" value="EAL domain-like"/>
    <property type="match status" value="1"/>
</dbReference>
<dbReference type="CDD" id="cd01948">
    <property type="entry name" value="EAL"/>
    <property type="match status" value="1"/>
</dbReference>
<dbReference type="OrthoDB" id="23692at2"/>
<feature type="domain" description="GGDEF" evidence="3">
    <location>
        <begin position="294"/>
        <end position="429"/>
    </location>
</feature>
<dbReference type="CDD" id="cd01949">
    <property type="entry name" value="GGDEF"/>
    <property type="match status" value="1"/>
</dbReference>
<evidence type="ECO:0000256" key="1">
    <source>
        <dbReference type="SAM" id="MobiDB-lite"/>
    </source>
</evidence>
<reference evidence="4 5" key="1">
    <citation type="submission" date="2013-08" db="EMBL/GenBank/DDBJ databases">
        <title>Genome sequencing of Cellulomonas bogoriensis 69B4.</title>
        <authorList>
            <person name="Chen F."/>
            <person name="Li Y."/>
            <person name="Wang G."/>
        </authorList>
    </citation>
    <scope>NUCLEOTIDE SEQUENCE [LARGE SCALE GENOMIC DNA]</scope>
    <source>
        <strain evidence="4 5">69B4</strain>
    </source>
</reference>
<evidence type="ECO:0000259" key="3">
    <source>
        <dbReference type="PROSITE" id="PS50887"/>
    </source>
</evidence>
<accession>A0A0A0BZB0</accession>
<dbReference type="Pfam" id="PF00563">
    <property type="entry name" value="EAL"/>
    <property type="match status" value="1"/>
</dbReference>
<dbReference type="SMART" id="SM00267">
    <property type="entry name" value="GGDEF"/>
    <property type="match status" value="1"/>
</dbReference>